<proteinExistence type="predicted"/>
<reference evidence="2 3" key="1">
    <citation type="journal article" date="2023" name="bioRxiv">
        <title>Conserved and derived expression patterns and positive selection on dental genes reveal complex evolutionary context of ever-growing rodent molars.</title>
        <authorList>
            <person name="Calamari Z.T."/>
            <person name="Song A."/>
            <person name="Cohen E."/>
            <person name="Akter M."/>
            <person name="Roy R.D."/>
            <person name="Hallikas O."/>
            <person name="Christensen M.M."/>
            <person name="Li P."/>
            <person name="Marangoni P."/>
            <person name="Jernvall J."/>
            <person name="Klein O.D."/>
        </authorList>
    </citation>
    <scope>NUCLEOTIDE SEQUENCE [LARGE SCALE GENOMIC DNA]</scope>
    <source>
        <strain evidence="2">V071</strain>
    </source>
</reference>
<accession>A0AAW0K2W9</accession>
<dbReference type="Proteomes" id="UP001488838">
    <property type="component" value="Unassembled WGS sequence"/>
</dbReference>
<organism evidence="2 3">
    <name type="scientific">Myodes glareolus</name>
    <name type="common">Bank vole</name>
    <name type="synonym">Clethrionomys glareolus</name>
    <dbReference type="NCBI Taxonomy" id="447135"/>
    <lineage>
        <taxon>Eukaryota</taxon>
        <taxon>Metazoa</taxon>
        <taxon>Chordata</taxon>
        <taxon>Craniata</taxon>
        <taxon>Vertebrata</taxon>
        <taxon>Euteleostomi</taxon>
        <taxon>Mammalia</taxon>
        <taxon>Eutheria</taxon>
        <taxon>Euarchontoglires</taxon>
        <taxon>Glires</taxon>
        <taxon>Rodentia</taxon>
        <taxon>Myomorpha</taxon>
        <taxon>Muroidea</taxon>
        <taxon>Cricetidae</taxon>
        <taxon>Arvicolinae</taxon>
        <taxon>Myodes</taxon>
    </lineage>
</organism>
<evidence type="ECO:0000313" key="3">
    <source>
        <dbReference type="Proteomes" id="UP001488838"/>
    </source>
</evidence>
<keyword evidence="3" id="KW-1185">Reference proteome</keyword>
<name>A0AAW0K2W9_MYOGA</name>
<dbReference type="EMBL" id="JBBHLL010000007">
    <property type="protein sequence ID" value="KAK7833332.1"/>
    <property type="molecule type" value="Genomic_DNA"/>
</dbReference>
<sequence>MWVQNSHYLGGEQEGSAGDYEDHIELVVFLHALCYKMGTSYCIIKEALVVVVALKKQIHKELPHTERLRLDCIPMSLENKSEGATGTGGGRRQAGPEGAERSPEFCKNGHRKEVM</sequence>
<dbReference type="AlphaFoldDB" id="A0AAW0K2W9"/>
<comment type="caution">
    <text evidence="2">The sequence shown here is derived from an EMBL/GenBank/DDBJ whole genome shotgun (WGS) entry which is preliminary data.</text>
</comment>
<protein>
    <submittedName>
        <fullName evidence="2">Uncharacterized protein</fullName>
    </submittedName>
</protein>
<feature type="region of interest" description="Disordered" evidence="1">
    <location>
        <begin position="78"/>
        <end position="115"/>
    </location>
</feature>
<gene>
    <name evidence="2" type="ORF">U0070_017331</name>
</gene>
<evidence type="ECO:0000313" key="2">
    <source>
        <dbReference type="EMBL" id="KAK7833332.1"/>
    </source>
</evidence>
<evidence type="ECO:0000256" key="1">
    <source>
        <dbReference type="SAM" id="MobiDB-lite"/>
    </source>
</evidence>